<dbReference type="PANTHER" id="PTHR13382:SF20">
    <property type="entry name" value="F-BOX PROTEIN SKIP14-LIKE"/>
    <property type="match status" value="1"/>
</dbReference>
<gene>
    <name evidence="2" type="ORF">CEURO_LOCUS20892</name>
</gene>
<dbReference type="AlphaFoldDB" id="A0A9P0ZUN3"/>
<name>A0A9P0ZUN3_CUSEU</name>
<dbReference type="PROSITE" id="PS50181">
    <property type="entry name" value="FBOX"/>
    <property type="match status" value="1"/>
</dbReference>
<dbReference type="Gene3D" id="1.20.1280.50">
    <property type="match status" value="1"/>
</dbReference>
<dbReference type="SUPFAM" id="SSF81383">
    <property type="entry name" value="F-box domain"/>
    <property type="match status" value="1"/>
</dbReference>
<evidence type="ECO:0000313" key="3">
    <source>
        <dbReference type="Proteomes" id="UP001152484"/>
    </source>
</evidence>
<dbReference type="Proteomes" id="UP001152484">
    <property type="component" value="Unassembled WGS sequence"/>
</dbReference>
<evidence type="ECO:0000259" key="1">
    <source>
        <dbReference type="PROSITE" id="PS50181"/>
    </source>
</evidence>
<dbReference type="InterPro" id="IPR050648">
    <property type="entry name" value="F-box_LRR-repeat"/>
</dbReference>
<proteinExistence type="predicted"/>
<protein>
    <recommendedName>
        <fullName evidence="1">F-box domain-containing protein</fullName>
    </recommendedName>
</protein>
<dbReference type="GO" id="GO:0005737">
    <property type="term" value="C:cytoplasm"/>
    <property type="evidence" value="ECO:0007669"/>
    <property type="project" value="TreeGrafter"/>
</dbReference>
<reference evidence="2" key="1">
    <citation type="submission" date="2022-07" db="EMBL/GenBank/DDBJ databases">
        <authorList>
            <person name="Macas J."/>
            <person name="Novak P."/>
            <person name="Neumann P."/>
        </authorList>
    </citation>
    <scope>NUCLEOTIDE SEQUENCE</scope>
</reference>
<sequence>MAFLEDCPDKNLDCLTRSRESDCGKGKLIQKAPDDVADLLPRDPFDMDIDTTVTELSSITGWIEDIERDLGFIGVGQVDNQLFSGHLFLDCNMEEIMDFSYEKYWILDDSNCESFKNQWGFSGTVFEGEGFDDPPDALFLALSYLGVDDLLSMEQVCRSLCCIVQNDPLIWRDIKIDHPLSDKITDDALLQLANRAKGQLCCLSLVECLKITDGGLKNVLERNKRLTKLSVAGCMKLSIDELVSNLKVFNKRDTGIKCLRIGGLFGITNQHYEDLKLLLGMMENTTQPPSVDRKPRFYRGGQLYLSVDDDWAIDIEMCPKCQQLRLVYDCPAESCQGTTHQGTQMCRACTFCISRCKSCGCCLSNCNYEETFCLENRCSDCIKKFLPKHRFFHPQASCRFFLCG</sequence>
<comment type="caution">
    <text evidence="2">The sequence shown here is derived from an EMBL/GenBank/DDBJ whole genome shotgun (WGS) entry which is preliminary data.</text>
</comment>
<dbReference type="InterPro" id="IPR036047">
    <property type="entry name" value="F-box-like_dom_sf"/>
</dbReference>
<organism evidence="2 3">
    <name type="scientific">Cuscuta europaea</name>
    <name type="common">European dodder</name>
    <dbReference type="NCBI Taxonomy" id="41803"/>
    <lineage>
        <taxon>Eukaryota</taxon>
        <taxon>Viridiplantae</taxon>
        <taxon>Streptophyta</taxon>
        <taxon>Embryophyta</taxon>
        <taxon>Tracheophyta</taxon>
        <taxon>Spermatophyta</taxon>
        <taxon>Magnoliopsida</taxon>
        <taxon>eudicotyledons</taxon>
        <taxon>Gunneridae</taxon>
        <taxon>Pentapetalae</taxon>
        <taxon>asterids</taxon>
        <taxon>lamiids</taxon>
        <taxon>Solanales</taxon>
        <taxon>Convolvulaceae</taxon>
        <taxon>Cuscuteae</taxon>
        <taxon>Cuscuta</taxon>
        <taxon>Cuscuta subgen. Cuscuta</taxon>
    </lineage>
</organism>
<dbReference type="InterPro" id="IPR032675">
    <property type="entry name" value="LRR_dom_sf"/>
</dbReference>
<accession>A0A9P0ZUN3</accession>
<dbReference type="PANTHER" id="PTHR13382">
    <property type="entry name" value="MITOCHONDRIAL ATP SYNTHASE COUPLING FACTOR B"/>
    <property type="match status" value="1"/>
</dbReference>
<dbReference type="OrthoDB" id="10044893at2759"/>
<dbReference type="Pfam" id="PF12937">
    <property type="entry name" value="F-box-like"/>
    <property type="match status" value="1"/>
</dbReference>
<keyword evidence="3" id="KW-1185">Reference proteome</keyword>
<dbReference type="InterPro" id="IPR001810">
    <property type="entry name" value="F-box_dom"/>
</dbReference>
<dbReference type="EMBL" id="CAMAPE010000068">
    <property type="protein sequence ID" value="CAH9115693.1"/>
    <property type="molecule type" value="Genomic_DNA"/>
</dbReference>
<feature type="domain" description="F-box" evidence="1">
    <location>
        <begin position="134"/>
        <end position="174"/>
    </location>
</feature>
<evidence type="ECO:0000313" key="2">
    <source>
        <dbReference type="EMBL" id="CAH9115693.1"/>
    </source>
</evidence>
<dbReference type="Gene3D" id="3.80.10.10">
    <property type="entry name" value="Ribonuclease Inhibitor"/>
    <property type="match status" value="1"/>
</dbReference>